<gene>
    <name evidence="1" type="ORF">IAC13_01435</name>
</gene>
<accession>A0A9D9N724</accession>
<comment type="caution">
    <text evidence="1">The sequence shown here is derived from an EMBL/GenBank/DDBJ whole genome shotgun (WGS) entry which is preliminary data.</text>
</comment>
<sequence length="25" mass="3030">MILDHIAYFFPNIPMALIFHWIGRI</sequence>
<protein>
    <submittedName>
        <fullName evidence="1">Uncharacterized protein</fullName>
    </submittedName>
</protein>
<reference evidence="1" key="1">
    <citation type="submission" date="2020-10" db="EMBL/GenBank/DDBJ databases">
        <authorList>
            <person name="Gilroy R."/>
        </authorList>
    </citation>
    <scope>NUCLEOTIDE SEQUENCE</scope>
    <source>
        <strain evidence="1">E3-2379</strain>
    </source>
</reference>
<dbReference type="EMBL" id="JADIML010000040">
    <property type="protein sequence ID" value="MBO8462575.1"/>
    <property type="molecule type" value="Genomic_DNA"/>
</dbReference>
<reference evidence="1" key="2">
    <citation type="journal article" date="2021" name="PeerJ">
        <title>Extensive microbial diversity within the chicken gut microbiome revealed by metagenomics and culture.</title>
        <authorList>
            <person name="Gilroy R."/>
            <person name="Ravi A."/>
            <person name="Getino M."/>
            <person name="Pursley I."/>
            <person name="Horton D.L."/>
            <person name="Alikhan N.F."/>
            <person name="Baker D."/>
            <person name="Gharbi K."/>
            <person name="Hall N."/>
            <person name="Watson M."/>
            <person name="Adriaenssens E.M."/>
            <person name="Foster-Nyarko E."/>
            <person name="Jarju S."/>
            <person name="Secka A."/>
            <person name="Antonio M."/>
            <person name="Oren A."/>
            <person name="Chaudhuri R.R."/>
            <person name="La Ragione R."/>
            <person name="Hildebrand F."/>
            <person name="Pallen M.J."/>
        </authorList>
    </citation>
    <scope>NUCLEOTIDE SEQUENCE</scope>
    <source>
        <strain evidence="1">E3-2379</strain>
    </source>
</reference>
<dbReference type="Proteomes" id="UP000823618">
    <property type="component" value="Unassembled WGS sequence"/>
</dbReference>
<feature type="non-terminal residue" evidence="1">
    <location>
        <position position="25"/>
    </location>
</feature>
<organism evidence="1 2">
    <name type="scientific">Candidatus Scybalomonas excrementavium</name>
    <dbReference type="NCBI Taxonomy" id="2840943"/>
    <lineage>
        <taxon>Bacteria</taxon>
        <taxon>Bacillati</taxon>
        <taxon>Bacillota</taxon>
        <taxon>Clostridia</taxon>
        <taxon>Lachnospirales</taxon>
        <taxon>Lachnospiraceae</taxon>
        <taxon>Lachnospiraceae incertae sedis</taxon>
        <taxon>Candidatus Scybalomonas</taxon>
    </lineage>
</organism>
<evidence type="ECO:0000313" key="2">
    <source>
        <dbReference type="Proteomes" id="UP000823618"/>
    </source>
</evidence>
<dbReference type="AlphaFoldDB" id="A0A9D9N724"/>
<evidence type="ECO:0000313" key="1">
    <source>
        <dbReference type="EMBL" id="MBO8462575.1"/>
    </source>
</evidence>
<name>A0A9D9N724_9FIRM</name>
<proteinExistence type="predicted"/>